<keyword evidence="1" id="KW-0031">Aminopeptidase</keyword>
<name>A0A9D2UWF3_9ACTN</name>
<dbReference type="Pfam" id="PF02073">
    <property type="entry name" value="Peptidase_M29"/>
    <property type="match status" value="1"/>
</dbReference>
<reference evidence="1" key="2">
    <citation type="submission" date="2021-09" db="EMBL/GenBank/DDBJ databases">
        <authorList>
            <person name="Gilroy R."/>
        </authorList>
    </citation>
    <scope>NUCLEOTIDE SEQUENCE</scope>
    <source>
        <strain evidence="1">ChiGjej6B6-11269</strain>
    </source>
</reference>
<gene>
    <name evidence="1" type="ORF">K8U77_04140</name>
</gene>
<evidence type="ECO:0000313" key="2">
    <source>
        <dbReference type="Proteomes" id="UP000786989"/>
    </source>
</evidence>
<keyword evidence="1" id="KW-0378">Hydrolase</keyword>
<organism evidence="1 2">
    <name type="scientific">Slackia equolifaciens</name>
    <dbReference type="NCBI Taxonomy" id="498718"/>
    <lineage>
        <taxon>Bacteria</taxon>
        <taxon>Bacillati</taxon>
        <taxon>Actinomycetota</taxon>
        <taxon>Coriobacteriia</taxon>
        <taxon>Eggerthellales</taxon>
        <taxon>Eggerthellaceae</taxon>
        <taxon>Slackia</taxon>
    </lineage>
</organism>
<dbReference type="GO" id="GO:0006508">
    <property type="term" value="P:proteolysis"/>
    <property type="evidence" value="ECO:0007669"/>
    <property type="project" value="InterPro"/>
</dbReference>
<dbReference type="InterPro" id="IPR035097">
    <property type="entry name" value="M29_N-terminal"/>
</dbReference>
<keyword evidence="1" id="KW-0645">Protease</keyword>
<protein>
    <submittedName>
        <fullName evidence="1">Aminopeptidase</fullName>
    </submittedName>
</protein>
<sequence length="73" mass="8092">MDIISQAFAAHAEITKARMAAEHSPFEDPKALERRMHAYARLIVEAGCALHPGQELFVRANLEAAPLVRLIVK</sequence>
<comment type="caution">
    <text evidence="1">The sequence shown here is derived from an EMBL/GenBank/DDBJ whole genome shotgun (WGS) entry which is preliminary data.</text>
</comment>
<evidence type="ECO:0000313" key="1">
    <source>
        <dbReference type="EMBL" id="HJF65292.1"/>
    </source>
</evidence>
<accession>A0A9D2UWF3</accession>
<dbReference type="InterPro" id="IPR000787">
    <property type="entry name" value="Peptidase_M29"/>
</dbReference>
<reference evidence="1" key="1">
    <citation type="journal article" date="2021" name="PeerJ">
        <title>Extensive microbial diversity within the chicken gut microbiome revealed by metagenomics and culture.</title>
        <authorList>
            <person name="Gilroy R."/>
            <person name="Ravi A."/>
            <person name="Getino M."/>
            <person name="Pursley I."/>
            <person name="Horton D.L."/>
            <person name="Alikhan N.F."/>
            <person name="Baker D."/>
            <person name="Gharbi K."/>
            <person name="Hall N."/>
            <person name="Watson M."/>
            <person name="Adriaenssens E.M."/>
            <person name="Foster-Nyarko E."/>
            <person name="Jarju S."/>
            <person name="Secka A."/>
            <person name="Antonio M."/>
            <person name="Oren A."/>
            <person name="Chaudhuri R.R."/>
            <person name="La Ragione R."/>
            <person name="Hildebrand F."/>
            <person name="Pallen M.J."/>
        </authorList>
    </citation>
    <scope>NUCLEOTIDE SEQUENCE</scope>
    <source>
        <strain evidence="1">ChiGjej6B6-11269</strain>
    </source>
</reference>
<dbReference type="SUPFAM" id="SSF144052">
    <property type="entry name" value="Thermophilic metalloprotease-like"/>
    <property type="match status" value="1"/>
</dbReference>
<dbReference type="AlphaFoldDB" id="A0A9D2UWF3"/>
<feature type="non-terminal residue" evidence="1">
    <location>
        <position position="73"/>
    </location>
</feature>
<dbReference type="Proteomes" id="UP000786989">
    <property type="component" value="Unassembled WGS sequence"/>
</dbReference>
<dbReference type="EMBL" id="DYWI01000067">
    <property type="protein sequence ID" value="HJF65292.1"/>
    <property type="molecule type" value="Genomic_DNA"/>
</dbReference>
<dbReference type="GO" id="GO:0004177">
    <property type="term" value="F:aminopeptidase activity"/>
    <property type="evidence" value="ECO:0007669"/>
    <property type="project" value="UniProtKB-KW"/>
</dbReference>
<proteinExistence type="predicted"/>
<dbReference type="Gene3D" id="3.40.1830.10">
    <property type="entry name" value="Thermophilic metalloprotease (M29)"/>
    <property type="match status" value="1"/>
</dbReference>